<dbReference type="GO" id="GO:0046452">
    <property type="term" value="P:dihydrofolate metabolic process"/>
    <property type="evidence" value="ECO:0007669"/>
    <property type="project" value="TreeGrafter"/>
</dbReference>
<gene>
    <name evidence="10" type="ORF">ACJ72_07219</name>
</gene>
<evidence type="ECO:0000256" key="1">
    <source>
        <dbReference type="ARBA" id="ARBA00004903"/>
    </source>
</evidence>
<evidence type="ECO:0000256" key="2">
    <source>
        <dbReference type="ARBA" id="ARBA00012856"/>
    </source>
</evidence>
<evidence type="ECO:0000313" key="11">
    <source>
        <dbReference type="Proteomes" id="UP000091918"/>
    </source>
</evidence>
<comment type="caution">
    <text evidence="10">The sequence shown here is derived from an EMBL/GenBank/DDBJ whole genome shotgun (WGS) entry which is preliminary data.</text>
</comment>
<dbReference type="InterPro" id="IPR017925">
    <property type="entry name" value="DHFR_CS"/>
</dbReference>
<evidence type="ECO:0000256" key="5">
    <source>
        <dbReference type="ARBA" id="ARBA00022857"/>
    </source>
</evidence>
<evidence type="ECO:0000256" key="3">
    <source>
        <dbReference type="ARBA" id="ARBA00018886"/>
    </source>
</evidence>
<dbReference type="Proteomes" id="UP000091918">
    <property type="component" value="Unassembled WGS sequence"/>
</dbReference>
<feature type="region of interest" description="Disordered" evidence="8">
    <location>
        <begin position="41"/>
        <end position="70"/>
    </location>
</feature>
<comment type="pathway">
    <text evidence="1">Cofactor biosynthesis; tetrahydrofolate biosynthesis; 5,6,7,8-tetrahydrofolate from 7,8-dihydrofolate: step 1/1.</text>
</comment>
<evidence type="ECO:0000256" key="6">
    <source>
        <dbReference type="ARBA" id="ARBA00023002"/>
    </source>
</evidence>
<evidence type="ECO:0000256" key="8">
    <source>
        <dbReference type="SAM" id="MobiDB-lite"/>
    </source>
</evidence>
<dbReference type="AlphaFoldDB" id="A0A1B7NPD0"/>
<comment type="similarity">
    <text evidence="7">Belongs to the dihydrofolate reductase family.</text>
</comment>
<dbReference type="Pfam" id="PF00186">
    <property type="entry name" value="DHFR_1"/>
    <property type="match status" value="1"/>
</dbReference>
<dbReference type="STRING" id="1658172.A0A1B7NPD0"/>
<evidence type="ECO:0000256" key="7">
    <source>
        <dbReference type="RuleBase" id="RU004474"/>
    </source>
</evidence>
<organism evidence="10 11">
    <name type="scientific">Emergomyces africanus</name>
    <dbReference type="NCBI Taxonomy" id="1955775"/>
    <lineage>
        <taxon>Eukaryota</taxon>
        <taxon>Fungi</taxon>
        <taxon>Dikarya</taxon>
        <taxon>Ascomycota</taxon>
        <taxon>Pezizomycotina</taxon>
        <taxon>Eurotiomycetes</taxon>
        <taxon>Eurotiomycetidae</taxon>
        <taxon>Onygenales</taxon>
        <taxon>Ajellomycetaceae</taxon>
        <taxon>Emergomyces</taxon>
    </lineage>
</organism>
<dbReference type="InterPro" id="IPR024072">
    <property type="entry name" value="DHFR-like_dom_sf"/>
</dbReference>
<evidence type="ECO:0000259" key="9">
    <source>
        <dbReference type="PROSITE" id="PS51330"/>
    </source>
</evidence>
<protein>
    <recommendedName>
        <fullName evidence="3">Dihydrofolate reductase</fullName>
        <ecNumber evidence="2">1.5.1.3</ecNumber>
    </recommendedName>
</protein>
<reference evidence="10 11" key="1">
    <citation type="submission" date="2015-07" db="EMBL/GenBank/DDBJ databases">
        <title>Emmonsia species relationships and genome sequence.</title>
        <authorList>
            <person name="Cuomo C.A."/>
            <person name="Schwartz I.S."/>
            <person name="Kenyon C."/>
            <person name="de Hoog G.S."/>
            <person name="Govender N.P."/>
            <person name="Botha A."/>
            <person name="Moreno L."/>
            <person name="de Vries M."/>
            <person name="Munoz J.F."/>
            <person name="Stielow J.B."/>
        </authorList>
    </citation>
    <scope>NUCLEOTIDE SEQUENCE [LARGE SCALE GENOMIC DNA]</scope>
    <source>
        <strain evidence="10 11">CBS 136260</strain>
    </source>
</reference>
<keyword evidence="4" id="KW-0554">One-carbon metabolism</keyword>
<feature type="region of interest" description="Disordered" evidence="8">
    <location>
        <begin position="141"/>
        <end position="186"/>
    </location>
</feature>
<dbReference type="PANTHER" id="PTHR48069:SF3">
    <property type="entry name" value="DIHYDROFOLATE REDUCTASE"/>
    <property type="match status" value="1"/>
</dbReference>
<dbReference type="GO" id="GO:0050661">
    <property type="term" value="F:NADP binding"/>
    <property type="evidence" value="ECO:0007669"/>
    <property type="project" value="InterPro"/>
</dbReference>
<dbReference type="GO" id="GO:0046654">
    <property type="term" value="P:tetrahydrofolate biosynthetic process"/>
    <property type="evidence" value="ECO:0007669"/>
    <property type="project" value="UniProtKB-UniPathway"/>
</dbReference>
<dbReference type="CDD" id="cd00209">
    <property type="entry name" value="DHFR"/>
    <property type="match status" value="1"/>
</dbReference>
<dbReference type="EC" id="1.5.1.3" evidence="2"/>
<dbReference type="PRINTS" id="PR00070">
    <property type="entry name" value="DHFR"/>
</dbReference>
<evidence type="ECO:0000256" key="4">
    <source>
        <dbReference type="ARBA" id="ARBA00022563"/>
    </source>
</evidence>
<dbReference type="UniPathway" id="UPA00077">
    <property type="reaction ID" value="UER00158"/>
</dbReference>
<proteinExistence type="inferred from homology"/>
<dbReference type="GO" id="GO:0004146">
    <property type="term" value="F:dihydrofolate reductase activity"/>
    <property type="evidence" value="ECO:0007669"/>
    <property type="project" value="UniProtKB-EC"/>
</dbReference>
<evidence type="ECO:0000313" key="10">
    <source>
        <dbReference type="EMBL" id="OAX78470.1"/>
    </source>
</evidence>
<dbReference type="InterPro" id="IPR012259">
    <property type="entry name" value="DHFR"/>
</dbReference>
<dbReference type="PANTHER" id="PTHR48069">
    <property type="entry name" value="DIHYDROFOLATE REDUCTASE"/>
    <property type="match status" value="1"/>
</dbReference>
<dbReference type="GO" id="GO:0046655">
    <property type="term" value="P:folic acid metabolic process"/>
    <property type="evidence" value="ECO:0007669"/>
    <property type="project" value="TreeGrafter"/>
</dbReference>
<dbReference type="GO" id="GO:0005739">
    <property type="term" value="C:mitochondrion"/>
    <property type="evidence" value="ECO:0007669"/>
    <property type="project" value="TreeGrafter"/>
</dbReference>
<name>A0A1B7NPD0_9EURO</name>
<dbReference type="GO" id="GO:0006730">
    <property type="term" value="P:one-carbon metabolic process"/>
    <property type="evidence" value="ECO:0007669"/>
    <property type="project" value="UniProtKB-KW"/>
</dbReference>
<dbReference type="EMBL" id="LGUA01001500">
    <property type="protein sequence ID" value="OAX78470.1"/>
    <property type="molecule type" value="Genomic_DNA"/>
</dbReference>
<feature type="domain" description="DHFR" evidence="9">
    <location>
        <begin position="30"/>
        <end position="379"/>
    </location>
</feature>
<dbReference type="PROSITE" id="PS51330">
    <property type="entry name" value="DHFR_2"/>
    <property type="match status" value="1"/>
</dbReference>
<accession>A0A1B7NPD0</accession>
<dbReference type="InterPro" id="IPR001796">
    <property type="entry name" value="DHFR_dom"/>
</dbReference>
<dbReference type="Gene3D" id="3.40.430.10">
    <property type="entry name" value="Dihydrofolate Reductase, subunit A"/>
    <property type="match status" value="1"/>
</dbReference>
<feature type="compositionally biased region" description="Basic and acidic residues" evidence="8">
    <location>
        <begin position="141"/>
        <end position="175"/>
    </location>
</feature>
<keyword evidence="5" id="KW-0521">NADP</keyword>
<feature type="compositionally biased region" description="Low complexity" evidence="8">
    <location>
        <begin position="46"/>
        <end position="56"/>
    </location>
</feature>
<sequence length="381" mass="41285">MPTPTSNTATDAMPPPLTTPARALFHQLHPLILIVATTPITTPDLSNSPSNPSSSPTRSRCHLGIGHAGTLPWPRIKTDMTFFSRVTTRAPLPPPPTSSLAPEPKCENAINAVIMGRKTYDSLPSRVRPLPGRINVVVTRDKSGREKSRIEGEWKAAREREREREKEREKQKKGQEGGITSSFSAVSVGDNSKTIAHSSATIEDSQPPDVLIANSLESALMALYDAFRTDPTPGPLSHNSTRHLANIFVIGGGEIYASALNLKLDPAVYGGEPGGVIDLRIVMTDVRKCPVPPPTSSNDSRATTVTTLGVEAEGMMAAENAVNGFECDTFFPIDGDELEGSGEWRRVSSEDVSNWVGEEVKDGWVREGEVVLRVVGFERRM</sequence>
<keyword evidence="11" id="KW-1185">Reference proteome</keyword>
<keyword evidence="6" id="KW-0560">Oxidoreductase</keyword>
<dbReference type="PROSITE" id="PS00075">
    <property type="entry name" value="DHFR_1"/>
    <property type="match status" value="1"/>
</dbReference>
<dbReference type="SUPFAM" id="SSF53597">
    <property type="entry name" value="Dihydrofolate reductase-like"/>
    <property type="match status" value="1"/>
</dbReference>
<dbReference type="OrthoDB" id="414698at2759"/>